<dbReference type="PANTHER" id="PTHR33050:SF7">
    <property type="entry name" value="RIBONUCLEASE H"/>
    <property type="match status" value="1"/>
</dbReference>
<name>A0A0H2RAC0_9AGAM</name>
<sequence length="378" mass="43623">AEATLTAAPLPRSPPERDFPIQLRNALKRHACLFKIVAPINVDRFEELLVSHPNRLYVDSVVIALRKGFWPWAINLPWYPATHDEARRRTGTPKSSERRVFLRKQLNEEINVKRYSQPFGERLLPGLYCMPMVVSQSSGKLRVINDHAAGNFSLNSRIPEEETGVKNDDINALAYVLRQAQEDAKGREIVLFKSDVKHAYRLMPMHPSWQAMQAVRIDGKYYIDRGNCFGGSASGRIFYAFYSLVLWITSEVRGVKDVLAHVDDNFSWEYATRKKFYEPFRKEFPEKQAKLLELRDVIIRIPHSEKKQENGTILTIVSHEVDMQRMRISLPSDQRAKIEEELEKLCGESTKRDWARCDVQKAVGVVNWSLSFNPLLKP</sequence>
<dbReference type="OrthoDB" id="3254233at2759"/>
<dbReference type="STRING" id="27342.A0A0H2RAC0"/>
<dbReference type="SUPFAM" id="SSF56672">
    <property type="entry name" value="DNA/RNA polymerases"/>
    <property type="match status" value="1"/>
</dbReference>
<proteinExistence type="predicted"/>
<evidence type="ECO:0000313" key="2">
    <source>
        <dbReference type="Proteomes" id="UP000053477"/>
    </source>
</evidence>
<dbReference type="Proteomes" id="UP000053477">
    <property type="component" value="Unassembled WGS sequence"/>
</dbReference>
<accession>A0A0H2RAC0</accession>
<protein>
    <recommendedName>
        <fullName evidence="3">Reverse transcriptase domain-containing protein</fullName>
    </recommendedName>
</protein>
<evidence type="ECO:0000313" key="1">
    <source>
        <dbReference type="EMBL" id="KLO08357.1"/>
    </source>
</evidence>
<evidence type="ECO:0008006" key="3">
    <source>
        <dbReference type="Google" id="ProtNLM"/>
    </source>
</evidence>
<dbReference type="InParanoid" id="A0A0H2RAC0"/>
<dbReference type="PANTHER" id="PTHR33050">
    <property type="entry name" value="REVERSE TRANSCRIPTASE DOMAIN-CONTAINING PROTEIN"/>
    <property type="match status" value="1"/>
</dbReference>
<keyword evidence="2" id="KW-1185">Reference proteome</keyword>
<reference evidence="1 2" key="1">
    <citation type="submission" date="2015-04" db="EMBL/GenBank/DDBJ databases">
        <title>Complete genome sequence of Schizopora paradoxa KUC8140, a cosmopolitan wood degrader in East Asia.</title>
        <authorList>
            <consortium name="DOE Joint Genome Institute"/>
            <person name="Min B."/>
            <person name="Park H."/>
            <person name="Jang Y."/>
            <person name="Kim J.-J."/>
            <person name="Kim K.H."/>
            <person name="Pangilinan J."/>
            <person name="Lipzen A."/>
            <person name="Riley R."/>
            <person name="Grigoriev I.V."/>
            <person name="Spatafora J.W."/>
            <person name="Choi I.-G."/>
        </authorList>
    </citation>
    <scope>NUCLEOTIDE SEQUENCE [LARGE SCALE GENOMIC DNA]</scope>
    <source>
        <strain evidence="1 2">KUC8140</strain>
    </source>
</reference>
<feature type="non-terminal residue" evidence="1">
    <location>
        <position position="1"/>
    </location>
</feature>
<feature type="non-terminal residue" evidence="1">
    <location>
        <position position="378"/>
    </location>
</feature>
<dbReference type="InterPro" id="IPR043502">
    <property type="entry name" value="DNA/RNA_pol_sf"/>
</dbReference>
<gene>
    <name evidence="1" type="ORF">SCHPADRAFT_809588</name>
</gene>
<dbReference type="EMBL" id="KQ086095">
    <property type="protein sequence ID" value="KLO08357.1"/>
    <property type="molecule type" value="Genomic_DNA"/>
</dbReference>
<dbReference type="InterPro" id="IPR052055">
    <property type="entry name" value="Hepadnavirus_pol/RT"/>
</dbReference>
<dbReference type="AlphaFoldDB" id="A0A0H2RAC0"/>
<organism evidence="1 2">
    <name type="scientific">Schizopora paradoxa</name>
    <dbReference type="NCBI Taxonomy" id="27342"/>
    <lineage>
        <taxon>Eukaryota</taxon>
        <taxon>Fungi</taxon>
        <taxon>Dikarya</taxon>
        <taxon>Basidiomycota</taxon>
        <taxon>Agaricomycotina</taxon>
        <taxon>Agaricomycetes</taxon>
        <taxon>Hymenochaetales</taxon>
        <taxon>Schizoporaceae</taxon>
        <taxon>Schizopora</taxon>
    </lineage>
</organism>